<evidence type="ECO:0000313" key="3">
    <source>
        <dbReference type="Proteomes" id="UP000324222"/>
    </source>
</evidence>
<reference evidence="2 3" key="1">
    <citation type="submission" date="2019-05" db="EMBL/GenBank/DDBJ databases">
        <title>Another draft genome of Portunus trituberculatus and its Hox gene families provides insights of decapod evolution.</title>
        <authorList>
            <person name="Jeong J.-H."/>
            <person name="Song I."/>
            <person name="Kim S."/>
            <person name="Choi T."/>
            <person name="Kim D."/>
            <person name="Ryu S."/>
            <person name="Kim W."/>
        </authorList>
    </citation>
    <scope>NUCLEOTIDE SEQUENCE [LARGE SCALE GENOMIC DNA]</scope>
    <source>
        <tissue evidence="2">Muscle</tissue>
    </source>
</reference>
<feature type="compositionally biased region" description="Basic and acidic residues" evidence="1">
    <location>
        <begin position="1"/>
        <end position="12"/>
    </location>
</feature>
<accession>A0A5B7KBV8</accession>
<dbReference type="AlphaFoldDB" id="A0A5B7KBV8"/>
<name>A0A5B7KBV8_PORTR</name>
<proteinExistence type="predicted"/>
<dbReference type="EMBL" id="VSRR010129753">
    <property type="protein sequence ID" value="MPD02065.1"/>
    <property type="molecule type" value="Genomic_DNA"/>
</dbReference>
<evidence type="ECO:0000313" key="2">
    <source>
        <dbReference type="EMBL" id="MPD02065.1"/>
    </source>
</evidence>
<feature type="region of interest" description="Disordered" evidence="1">
    <location>
        <begin position="1"/>
        <end position="38"/>
    </location>
</feature>
<sequence length="79" mass="9130">MMSLQRLRDSRDFTPYSSSTEWADEDKTSSSADVEGPAVAGSWTWRTSFFDTTETFSKSFDVQATRRFFFLVSLFFCLL</sequence>
<evidence type="ECO:0000256" key="1">
    <source>
        <dbReference type="SAM" id="MobiDB-lite"/>
    </source>
</evidence>
<dbReference type="Proteomes" id="UP000324222">
    <property type="component" value="Unassembled WGS sequence"/>
</dbReference>
<organism evidence="2 3">
    <name type="scientific">Portunus trituberculatus</name>
    <name type="common">Swimming crab</name>
    <name type="synonym">Neptunus trituberculatus</name>
    <dbReference type="NCBI Taxonomy" id="210409"/>
    <lineage>
        <taxon>Eukaryota</taxon>
        <taxon>Metazoa</taxon>
        <taxon>Ecdysozoa</taxon>
        <taxon>Arthropoda</taxon>
        <taxon>Crustacea</taxon>
        <taxon>Multicrustacea</taxon>
        <taxon>Malacostraca</taxon>
        <taxon>Eumalacostraca</taxon>
        <taxon>Eucarida</taxon>
        <taxon>Decapoda</taxon>
        <taxon>Pleocyemata</taxon>
        <taxon>Brachyura</taxon>
        <taxon>Eubrachyura</taxon>
        <taxon>Portunoidea</taxon>
        <taxon>Portunidae</taxon>
        <taxon>Portuninae</taxon>
        <taxon>Portunus</taxon>
    </lineage>
</organism>
<protein>
    <submittedName>
        <fullName evidence="2">Uncharacterized protein</fullName>
    </submittedName>
</protein>
<comment type="caution">
    <text evidence="2">The sequence shown here is derived from an EMBL/GenBank/DDBJ whole genome shotgun (WGS) entry which is preliminary data.</text>
</comment>
<gene>
    <name evidence="2" type="ORF">E2C01_097620</name>
</gene>
<keyword evidence="3" id="KW-1185">Reference proteome</keyword>